<evidence type="ECO:0000256" key="5">
    <source>
        <dbReference type="ARBA" id="ARBA00007383"/>
    </source>
</evidence>
<dbReference type="InterPro" id="IPR024567">
    <property type="entry name" value="RNase_HII/HIII_dom"/>
</dbReference>
<dbReference type="SUPFAM" id="SSF53098">
    <property type="entry name" value="Ribonuclease H-like"/>
    <property type="match status" value="1"/>
</dbReference>
<proteinExistence type="inferred from homology"/>
<dbReference type="EC" id="3.1.26.4" evidence="6"/>
<evidence type="ECO:0000256" key="7">
    <source>
        <dbReference type="ARBA" id="ARBA00019179"/>
    </source>
</evidence>
<evidence type="ECO:0000256" key="9">
    <source>
        <dbReference type="ARBA" id="ARBA00022722"/>
    </source>
</evidence>
<keyword evidence="13" id="KW-0464">Manganese</keyword>
<comment type="cofactor">
    <cofactor evidence="2">
        <name>Mn(2+)</name>
        <dbReference type="ChEBI" id="CHEBI:29035"/>
    </cofactor>
</comment>
<evidence type="ECO:0000313" key="15">
    <source>
        <dbReference type="EMBL" id="QHU02150.1"/>
    </source>
</evidence>
<keyword evidence="10" id="KW-0479">Metal-binding</keyword>
<feature type="domain" description="RNase H type-2" evidence="14">
    <location>
        <begin position="5"/>
        <end position="206"/>
    </location>
</feature>
<comment type="subcellular location">
    <subcellularLocation>
        <location evidence="4">Cytoplasm</location>
    </subcellularLocation>
</comment>
<evidence type="ECO:0000256" key="2">
    <source>
        <dbReference type="ARBA" id="ARBA00001936"/>
    </source>
</evidence>
<dbReference type="GO" id="GO:0043137">
    <property type="term" value="P:DNA replication, removal of RNA primer"/>
    <property type="evidence" value="ECO:0007669"/>
    <property type="project" value="TreeGrafter"/>
</dbReference>
<dbReference type="GO" id="GO:0004523">
    <property type="term" value="F:RNA-DNA hybrid ribonuclease activity"/>
    <property type="evidence" value="ECO:0007669"/>
    <property type="project" value="UniProtKB-EC"/>
</dbReference>
<evidence type="ECO:0000256" key="4">
    <source>
        <dbReference type="ARBA" id="ARBA00004496"/>
    </source>
</evidence>
<evidence type="ECO:0000256" key="6">
    <source>
        <dbReference type="ARBA" id="ARBA00012180"/>
    </source>
</evidence>
<dbReference type="Pfam" id="PF01351">
    <property type="entry name" value="RNase_HII"/>
    <property type="match status" value="1"/>
</dbReference>
<name>A0A6C0JBF1_9ZZZZ</name>
<organism evidence="15">
    <name type="scientific">viral metagenome</name>
    <dbReference type="NCBI Taxonomy" id="1070528"/>
    <lineage>
        <taxon>unclassified sequences</taxon>
        <taxon>metagenomes</taxon>
        <taxon>organismal metagenomes</taxon>
    </lineage>
</organism>
<keyword evidence="11" id="KW-0255">Endonuclease</keyword>
<evidence type="ECO:0000256" key="10">
    <source>
        <dbReference type="ARBA" id="ARBA00022723"/>
    </source>
</evidence>
<dbReference type="PANTHER" id="PTHR10954:SF18">
    <property type="entry name" value="RIBONUCLEASE HII"/>
    <property type="match status" value="1"/>
</dbReference>
<dbReference type="GO" id="GO:0005737">
    <property type="term" value="C:cytoplasm"/>
    <property type="evidence" value="ECO:0007669"/>
    <property type="project" value="UniProtKB-SubCell"/>
</dbReference>
<dbReference type="GO" id="GO:0006298">
    <property type="term" value="P:mismatch repair"/>
    <property type="evidence" value="ECO:0007669"/>
    <property type="project" value="TreeGrafter"/>
</dbReference>
<protein>
    <recommendedName>
        <fullName evidence="7">Ribonuclease HII</fullName>
        <ecNumber evidence="6">3.1.26.4</ecNumber>
    </recommendedName>
</protein>
<reference evidence="15" key="1">
    <citation type="journal article" date="2020" name="Nature">
        <title>Giant virus diversity and host interactions through global metagenomics.</title>
        <authorList>
            <person name="Schulz F."/>
            <person name="Roux S."/>
            <person name="Paez-Espino D."/>
            <person name="Jungbluth S."/>
            <person name="Walsh D.A."/>
            <person name="Denef V.J."/>
            <person name="McMahon K.D."/>
            <person name="Konstantinidis K.T."/>
            <person name="Eloe-Fadrosh E.A."/>
            <person name="Kyrpides N.C."/>
            <person name="Woyke T."/>
        </authorList>
    </citation>
    <scope>NUCLEOTIDE SEQUENCE</scope>
    <source>
        <strain evidence="15">GVMAG-M-3300025880-75</strain>
    </source>
</reference>
<keyword evidence="9" id="KW-0540">Nuclease</keyword>
<evidence type="ECO:0000256" key="13">
    <source>
        <dbReference type="ARBA" id="ARBA00023211"/>
    </source>
</evidence>
<comment type="similarity">
    <text evidence="5">Belongs to the RNase HII family.</text>
</comment>
<dbReference type="PANTHER" id="PTHR10954">
    <property type="entry name" value="RIBONUCLEASE H2 SUBUNIT A"/>
    <property type="match status" value="1"/>
</dbReference>
<dbReference type="PROSITE" id="PS51975">
    <property type="entry name" value="RNASE_H_2"/>
    <property type="match status" value="1"/>
</dbReference>
<dbReference type="CDD" id="cd07182">
    <property type="entry name" value="RNase_HII_bacteria_HII_like"/>
    <property type="match status" value="1"/>
</dbReference>
<dbReference type="GO" id="GO:0003723">
    <property type="term" value="F:RNA binding"/>
    <property type="evidence" value="ECO:0007669"/>
    <property type="project" value="InterPro"/>
</dbReference>
<comment type="cofactor">
    <cofactor evidence="3">
        <name>Mg(2+)</name>
        <dbReference type="ChEBI" id="CHEBI:18420"/>
    </cofactor>
</comment>
<dbReference type="InterPro" id="IPR022898">
    <property type="entry name" value="RNase_HII"/>
</dbReference>
<dbReference type="InterPro" id="IPR012337">
    <property type="entry name" value="RNaseH-like_sf"/>
</dbReference>
<evidence type="ECO:0000256" key="12">
    <source>
        <dbReference type="ARBA" id="ARBA00022801"/>
    </source>
</evidence>
<dbReference type="GO" id="GO:0046872">
    <property type="term" value="F:metal ion binding"/>
    <property type="evidence" value="ECO:0007669"/>
    <property type="project" value="UniProtKB-KW"/>
</dbReference>
<dbReference type="InterPro" id="IPR036397">
    <property type="entry name" value="RNaseH_sf"/>
</dbReference>
<comment type="catalytic activity">
    <reaction evidence="1">
        <text>Endonucleolytic cleavage to 5'-phosphomonoester.</text>
        <dbReference type="EC" id="3.1.26.4"/>
    </reaction>
</comment>
<dbReference type="NCBIfam" id="NF000595">
    <property type="entry name" value="PRK00015.1-3"/>
    <property type="match status" value="1"/>
</dbReference>
<evidence type="ECO:0000256" key="3">
    <source>
        <dbReference type="ARBA" id="ARBA00001946"/>
    </source>
</evidence>
<dbReference type="InterPro" id="IPR001352">
    <property type="entry name" value="RNase_HII/HIII"/>
</dbReference>
<evidence type="ECO:0000256" key="1">
    <source>
        <dbReference type="ARBA" id="ARBA00000077"/>
    </source>
</evidence>
<accession>A0A6C0JBF1</accession>
<dbReference type="GO" id="GO:0032299">
    <property type="term" value="C:ribonuclease H2 complex"/>
    <property type="evidence" value="ECO:0007669"/>
    <property type="project" value="TreeGrafter"/>
</dbReference>
<keyword evidence="12" id="KW-0378">Hydrolase</keyword>
<evidence type="ECO:0000256" key="11">
    <source>
        <dbReference type="ARBA" id="ARBA00022759"/>
    </source>
</evidence>
<evidence type="ECO:0000256" key="8">
    <source>
        <dbReference type="ARBA" id="ARBA00022490"/>
    </source>
</evidence>
<evidence type="ECO:0000259" key="14">
    <source>
        <dbReference type="PROSITE" id="PS51975"/>
    </source>
</evidence>
<dbReference type="EMBL" id="MN740355">
    <property type="protein sequence ID" value="QHU02150.1"/>
    <property type="molecule type" value="Genomic_DNA"/>
</dbReference>
<sequence>MNKDEIEVGLDEAGRGPLFGRVYVGAVILPQDDSFNHSLMRDSKKLNERKRVIAFDYIKENAIDWVIHYKDENYIDKHNIFDANYDAMHEVVNKLLVKPDHILVDGNYFKPCMYNDGDYINHTTVIKGDNKYTAIAAASILAKVGRDTYIQELCDKYPLLDEYYGLRSNKGYGAQKHMGGIKTHGISPWHRKSFGICKNSQVNKNFQIKLK</sequence>
<dbReference type="Gene3D" id="3.30.420.10">
    <property type="entry name" value="Ribonuclease H-like superfamily/Ribonuclease H"/>
    <property type="match status" value="1"/>
</dbReference>
<dbReference type="AlphaFoldDB" id="A0A6C0JBF1"/>
<keyword evidence="8" id="KW-0963">Cytoplasm</keyword>